<gene>
    <name evidence="2" type="ORF">CDAR_20171</name>
</gene>
<protein>
    <recommendedName>
        <fullName evidence="4">ATP synthase F0 subunit 8</fullName>
    </recommendedName>
</protein>
<keyword evidence="3" id="KW-1185">Reference proteome</keyword>
<feature type="transmembrane region" description="Helical" evidence="1">
    <location>
        <begin position="20"/>
        <end position="44"/>
    </location>
</feature>
<comment type="caution">
    <text evidence="2">The sequence shown here is derived from an EMBL/GenBank/DDBJ whole genome shotgun (WGS) entry which is preliminary data.</text>
</comment>
<organism evidence="2 3">
    <name type="scientific">Caerostris darwini</name>
    <dbReference type="NCBI Taxonomy" id="1538125"/>
    <lineage>
        <taxon>Eukaryota</taxon>
        <taxon>Metazoa</taxon>
        <taxon>Ecdysozoa</taxon>
        <taxon>Arthropoda</taxon>
        <taxon>Chelicerata</taxon>
        <taxon>Arachnida</taxon>
        <taxon>Araneae</taxon>
        <taxon>Araneomorphae</taxon>
        <taxon>Entelegynae</taxon>
        <taxon>Araneoidea</taxon>
        <taxon>Araneidae</taxon>
        <taxon>Caerostris</taxon>
    </lineage>
</organism>
<evidence type="ECO:0000256" key="1">
    <source>
        <dbReference type="SAM" id="Phobius"/>
    </source>
</evidence>
<dbReference type="Proteomes" id="UP001054837">
    <property type="component" value="Unassembled WGS sequence"/>
</dbReference>
<keyword evidence="1" id="KW-0812">Transmembrane</keyword>
<dbReference type="AlphaFoldDB" id="A0AAV4V2C2"/>
<evidence type="ECO:0000313" key="2">
    <source>
        <dbReference type="EMBL" id="GIY63978.1"/>
    </source>
</evidence>
<dbReference type="EMBL" id="BPLQ01012251">
    <property type="protein sequence ID" value="GIY63978.1"/>
    <property type="molecule type" value="Genomic_DNA"/>
</dbReference>
<evidence type="ECO:0000313" key="3">
    <source>
        <dbReference type="Proteomes" id="UP001054837"/>
    </source>
</evidence>
<evidence type="ECO:0008006" key="4">
    <source>
        <dbReference type="Google" id="ProtNLM"/>
    </source>
</evidence>
<sequence length="77" mass="9579">MKDTDKFLRDFPKAETPYDFWTDILIKVLIVIGVFILLLIWQYISLKWLEIKEKWRRDPRSDERGRVWIELERMPLR</sequence>
<accession>A0AAV4V2C2</accession>
<name>A0AAV4V2C2_9ARAC</name>
<reference evidence="2 3" key="1">
    <citation type="submission" date="2021-06" db="EMBL/GenBank/DDBJ databases">
        <title>Caerostris darwini draft genome.</title>
        <authorList>
            <person name="Kono N."/>
            <person name="Arakawa K."/>
        </authorList>
    </citation>
    <scope>NUCLEOTIDE SEQUENCE [LARGE SCALE GENOMIC DNA]</scope>
</reference>
<proteinExistence type="predicted"/>
<keyword evidence="1" id="KW-1133">Transmembrane helix</keyword>
<keyword evidence="1" id="KW-0472">Membrane</keyword>